<dbReference type="FunFam" id="3.90.950.10:FF:000001">
    <property type="entry name" value="dITP/XTP pyrophosphatase"/>
    <property type="match status" value="1"/>
</dbReference>
<dbReference type="OrthoDB" id="9807456at2"/>
<dbReference type="CDD" id="cd00515">
    <property type="entry name" value="HAM1"/>
    <property type="match status" value="1"/>
</dbReference>
<evidence type="ECO:0000256" key="11">
    <source>
        <dbReference type="RuleBase" id="RU003781"/>
    </source>
</evidence>
<evidence type="ECO:0000256" key="10">
    <source>
        <dbReference type="HAMAP-Rule" id="MF_01405"/>
    </source>
</evidence>
<comment type="catalytic activity">
    <reaction evidence="8 10">
        <text>dITP + H2O = dIMP + diphosphate + H(+)</text>
        <dbReference type="Rhea" id="RHEA:28342"/>
        <dbReference type="ChEBI" id="CHEBI:15377"/>
        <dbReference type="ChEBI" id="CHEBI:15378"/>
        <dbReference type="ChEBI" id="CHEBI:33019"/>
        <dbReference type="ChEBI" id="CHEBI:61194"/>
        <dbReference type="ChEBI" id="CHEBI:61382"/>
        <dbReference type="EC" id="3.6.1.66"/>
    </reaction>
</comment>
<dbReference type="KEGG" id="hch:HCH_06362"/>
<dbReference type="Proteomes" id="UP000000238">
    <property type="component" value="Chromosome"/>
</dbReference>
<keyword evidence="7 10" id="KW-0546">Nucleotide metabolism</keyword>
<feature type="binding site" evidence="10">
    <location>
        <position position="177"/>
    </location>
    <ligand>
        <name>substrate</name>
    </ligand>
</feature>
<dbReference type="GO" id="GO:0000166">
    <property type="term" value="F:nucleotide binding"/>
    <property type="evidence" value="ECO:0007669"/>
    <property type="project" value="UniProtKB-KW"/>
</dbReference>
<dbReference type="SUPFAM" id="SSF52972">
    <property type="entry name" value="ITPase-like"/>
    <property type="match status" value="1"/>
</dbReference>
<dbReference type="eggNOG" id="COG0127">
    <property type="taxonomic scope" value="Bacteria"/>
</dbReference>
<dbReference type="HAMAP" id="MF_01405">
    <property type="entry name" value="Non_canon_purine_NTPase"/>
    <property type="match status" value="1"/>
</dbReference>
<sequence length="199" mass="21179">MQKIVLASHNAGKIKELNRLLGSLDITVVSQKELNIPSIEETGQTFIENAILKARHAAAVSGLPALADDSGLEVDALQGAPGIYSARFAGESASDQDNNAKLLQLLANTPTGARTARFHCVLAFMRHEADPVPVICHGAWEGSIAEQASGGGGFGYDPLFWLSDRQCTSAELTPEEKNALSHRGQAMAQLVAELTRLYG</sequence>
<evidence type="ECO:0000313" key="13">
    <source>
        <dbReference type="Proteomes" id="UP000000238"/>
    </source>
</evidence>
<organism evidence="12 13">
    <name type="scientific">Hahella chejuensis (strain KCTC 2396)</name>
    <dbReference type="NCBI Taxonomy" id="349521"/>
    <lineage>
        <taxon>Bacteria</taxon>
        <taxon>Pseudomonadati</taxon>
        <taxon>Pseudomonadota</taxon>
        <taxon>Gammaproteobacteria</taxon>
        <taxon>Oceanospirillales</taxon>
        <taxon>Hahellaceae</taxon>
        <taxon>Hahella</taxon>
    </lineage>
</organism>
<dbReference type="GO" id="GO:0005829">
    <property type="term" value="C:cytosol"/>
    <property type="evidence" value="ECO:0007669"/>
    <property type="project" value="TreeGrafter"/>
</dbReference>
<evidence type="ECO:0000256" key="2">
    <source>
        <dbReference type="ARBA" id="ARBA00011738"/>
    </source>
</evidence>
<dbReference type="Pfam" id="PF01725">
    <property type="entry name" value="Ham1p_like"/>
    <property type="match status" value="1"/>
</dbReference>
<dbReference type="GO" id="GO:0035870">
    <property type="term" value="F:dITP diphosphatase activity"/>
    <property type="evidence" value="ECO:0007669"/>
    <property type="project" value="UniProtKB-UniRule"/>
</dbReference>
<dbReference type="EC" id="3.6.1.66" evidence="10"/>
<dbReference type="InterPro" id="IPR029001">
    <property type="entry name" value="ITPase-like_fam"/>
</dbReference>
<evidence type="ECO:0000256" key="4">
    <source>
        <dbReference type="ARBA" id="ARBA00022741"/>
    </source>
</evidence>
<comment type="catalytic activity">
    <reaction evidence="10">
        <text>ITP + H2O = IMP + diphosphate + H(+)</text>
        <dbReference type="Rhea" id="RHEA:29399"/>
        <dbReference type="ChEBI" id="CHEBI:15377"/>
        <dbReference type="ChEBI" id="CHEBI:15378"/>
        <dbReference type="ChEBI" id="CHEBI:33019"/>
        <dbReference type="ChEBI" id="CHEBI:58053"/>
        <dbReference type="ChEBI" id="CHEBI:61402"/>
        <dbReference type="EC" id="3.6.1.66"/>
    </reaction>
</comment>
<name>Q2S8L7_HAHCH</name>
<feature type="binding site" evidence="10">
    <location>
        <begin position="154"/>
        <end position="157"/>
    </location>
    <ligand>
        <name>substrate</name>
    </ligand>
</feature>
<dbReference type="GO" id="GO:0009146">
    <property type="term" value="P:purine nucleoside triphosphate catabolic process"/>
    <property type="evidence" value="ECO:0007669"/>
    <property type="project" value="UniProtKB-UniRule"/>
</dbReference>
<dbReference type="RefSeq" id="WP_011400061.1">
    <property type="nucleotide sequence ID" value="NC_007645.1"/>
</dbReference>
<evidence type="ECO:0000256" key="7">
    <source>
        <dbReference type="ARBA" id="ARBA00023080"/>
    </source>
</evidence>
<evidence type="ECO:0000256" key="3">
    <source>
        <dbReference type="ARBA" id="ARBA00022723"/>
    </source>
</evidence>
<gene>
    <name evidence="12" type="primary">rdgB</name>
    <name evidence="12" type="ordered locus">HCH_06362</name>
</gene>
<dbReference type="InterPro" id="IPR020922">
    <property type="entry name" value="dITP/XTP_pyrophosphatase"/>
</dbReference>
<keyword evidence="13" id="KW-1185">Reference proteome</keyword>
<feature type="binding site" evidence="10">
    <location>
        <begin position="8"/>
        <end position="13"/>
    </location>
    <ligand>
        <name>substrate</name>
    </ligand>
</feature>
<proteinExistence type="inferred from homology"/>
<evidence type="ECO:0000256" key="1">
    <source>
        <dbReference type="ARBA" id="ARBA00008023"/>
    </source>
</evidence>
<keyword evidence="4 10" id="KW-0547">Nucleotide-binding</keyword>
<keyword evidence="6 10" id="KW-0460">Magnesium</keyword>
<dbReference type="STRING" id="349521.HCH_06362"/>
<keyword evidence="3 10" id="KW-0479">Metal-binding</keyword>
<dbReference type="NCBIfam" id="TIGR00042">
    <property type="entry name" value="RdgB/HAM1 family non-canonical purine NTP pyrophosphatase"/>
    <property type="match status" value="1"/>
</dbReference>
<feature type="binding site" evidence="10">
    <location>
        <position position="70"/>
    </location>
    <ligand>
        <name>substrate</name>
    </ligand>
</feature>
<feature type="active site" description="Proton acceptor" evidence="10">
    <location>
        <position position="69"/>
    </location>
</feature>
<feature type="binding site" evidence="10">
    <location>
        <begin position="182"/>
        <end position="183"/>
    </location>
    <ligand>
        <name>substrate</name>
    </ligand>
</feature>
<feature type="binding site" evidence="10">
    <location>
        <position position="69"/>
    </location>
    <ligand>
        <name>Mg(2+)</name>
        <dbReference type="ChEBI" id="CHEBI:18420"/>
    </ligand>
</feature>
<evidence type="ECO:0000256" key="6">
    <source>
        <dbReference type="ARBA" id="ARBA00022842"/>
    </source>
</evidence>
<feature type="binding site" evidence="10">
    <location>
        <position position="40"/>
    </location>
    <ligand>
        <name>Mg(2+)</name>
        <dbReference type="ChEBI" id="CHEBI:18420"/>
    </ligand>
</feature>
<comment type="cofactor">
    <cofactor evidence="10">
        <name>Mg(2+)</name>
        <dbReference type="ChEBI" id="CHEBI:18420"/>
    </cofactor>
    <text evidence="10">Binds 1 Mg(2+) ion per subunit.</text>
</comment>
<dbReference type="Gene3D" id="3.90.950.10">
    <property type="match status" value="1"/>
</dbReference>
<dbReference type="AlphaFoldDB" id="Q2S8L7"/>
<dbReference type="InterPro" id="IPR002637">
    <property type="entry name" value="RdgB/HAM1"/>
</dbReference>
<dbReference type="GO" id="GO:0009117">
    <property type="term" value="P:nucleotide metabolic process"/>
    <property type="evidence" value="ECO:0007669"/>
    <property type="project" value="UniProtKB-KW"/>
</dbReference>
<dbReference type="GO" id="GO:0036220">
    <property type="term" value="F:ITP diphosphatase activity"/>
    <property type="evidence" value="ECO:0007669"/>
    <property type="project" value="UniProtKB-UniRule"/>
</dbReference>
<dbReference type="EMBL" id="CP000155">
    <property type="protein sequence ID" value="ABC33007.1"/>
    <property type="molecule type" value="Genomic_DNA"/>
</dbReference>
<protein>
    <recommendedName>
        <fullName evidence="10">dITP/XTP pyrophosphatase</fullName>
        <ecNumber evidence="10">3.6.1.66</ecNumber>
    </recommendedName>
    <alternativeName>
        <fullName evidence="10">Non-canonical purine NTP pyrophosphatase</fullName>
    </alternativeName>
    <alternativeName>
        <fullName evidence="10">Non-standard purine NTP pyrophosphatase</fullName>
    </alternativeName>
    <alternativeName>
        <fullName evidence="10">Nucleoside-triphosphate diphosphatase</fullName>
    </alternativeName>
    <alternativeName>
        <fullName evidence="10">Nucleoside-triphosphate pyrophosphatase</fullName>
        <shortName evidence="10">NTPase</shortName>
    </alternativeName>
</protein>
<keyword evidence="5 10" id="KW-0378">Hydrolase</keyword>
<evidence type="ECO:0000313" key="12">
    <source>
        <dbReference type="EMBL" id="ABC33007.1"/>
    </source>
</evidence>
<comment type="similarity">
    <text evidence="1 10 11">Belongs to the HAM1 NTPase family.</text>
</comment>
<evidence type="ECO:0000256" key="8">
    <source>
        <dbReference type="ARBA" id="ARBA00051875"/>
    </source>
</evidence>
<accession>Q2S8L7</accession>
<comment type="subunit">
    <text evidence="2 10">Homodimer.</text>
</comment>
<dbReference type="PANTHER" id="PTHR11067:SF9">
    <property type="entry name" value="INOSINE TRIPHOSPHATE PYROPHOSPHATASE"/>
    <property type="match status" value="1"/>
</dbReference>
<dbReference type="GO" id="GO:0036222">
    <property type="term" value="F:XTP diphosphatase activity"/>
    <property type="evidence" value="ECO:0007669"/>
    <property type="project" value="UniProtKB-UniRule"/>
</dbReference>
<comment type="catalytic activity">
    <reaction evidence="9 10">
        <text>XTP + H2O = XMP + diphosphate + H(+)</text>
        <dbReference type="Rhea" id="RHEA:28610"/>
        <dbReference type="ChEBI" id="CHEBI:15377"/>
        <dbReference type="ChEBI" id="CHEBI:15378"/>
        <dbReference type="ChEBI" id="CHEBI:33019"/>
        <dbReference type="ChEBI" id="CHEBI:57464"/>
        <dbReference type="ChEBI" id="CHEBI:61314"/>
        <dbReference type="EC" id="3.6.1.66"/>
    </reaction>
</comment>
<evidence type="ECO:0000256" key="5">
    <source>
        <dbReference type="ARBA" id="ARBA00022801"/>
    </source>
</evidence>
<comment type="function">
    <text evidence="10">Pyrophosphatase that catalyzes the hydrolysis of nucleoside triphosphates to their monophosphate derivatives, with a high preference for the non-canonical purine nucleotides XTP (xanthosine triphosphate), dITP (deoxyinosine triphosphate) and ITP. Seems to function as a house-cleaning enzyme that removes non-canonical purine nucleotides from the nucleotide pool, thus preventing their incorporation into DNA/RNA and avoiding chromosomal lesions.</text>
</comment>
<dbReference type="GO" id="GO:0046872">
    <property type="term" value="F:metal ion binding"/>
    <property type="evidence" value="ECO:0007669"/>
    <property type="project" value="UniProtKB-KW"/>
</dbReference>
<reference evidence="12 13" key="1">
    <citation type="journal article" date="2005" name="Nucleic Acids Res.">
        <title>Genomic blueprint of Hahella chejuensis, a marine microbe producing an algicidal agent.</title>
        <authorList>
            <person name="Jeong H."/>
            <person name="Yim J.H."/>
            <person name="Lee C."/>
            <person name="Choi S.-H."/>
            <person name="Park Y.K."/>
            <person name="Yoon S.H."/>
            <person name="Hur C.-G."/>
            <person name="Kang H.-Y."/>
            <person name="Kim D."/>
            <person name="Lee H.H."/>
            <person name="Park K.H."/>
            <person name="Park S.-H."/>
            <person name="Park H.-S."/>
            <person name="Lee H.K."/>
            <person name="Oh T.K."/>
            <person name="Kim J.F."/>
        </authorList>
    </citation>
    <scope>NUCLEOTIDE SEQUENCE [LARGE SCALE GENOMIC DNA]</scope>
    <source>
        <strain evidence="12 13">KCTC 2396</strain>
    </source>
</reference>
<dbReference type="GO" id="GO:0017111">
    <property type="term" value="F:ribonucleoside triphosphate phosphatase activity"/>
    <property type="evidence" value="ECO:0007669"/>
    <property type="project" value="InterPro"/>
</dbReference>
<dbReference type="HOGENOM" id="CLU_082080_0_3_6"/>
<dbReference type="NCBIfam" id="NF011397">
    <property type="entry name" value="PRK14822.1"/>
    <property type="match status" value="1"/>
</dbReference>
<evidence type="ECO:0000256" key="9">
    <source>
        <dbReference type="ARBA" id="ARBA00052017"/>
    </source>
</evidence>
<dbReference type="PANTHER" id="PTHR11067">
    <property type="entry name" value="INOSINE TRIPHOSPHATE PYROPHOSPHATASE/HAM1 PROTEIN"/>
    <property type="match status" value="1"/>
</dbReference>